<dbReference type="GO" id="GO:0008757">
    <property type="term" value="F:S-adenosylmethionine-dependent methyltransferase activity"/>
    <property type="evidence" value="ECO:0007669"/>
    <property type="project" value="InterPro"/>
</dbReference>
<name>A0A2S7FBU1_CLOBU</name>
<dbReference type="RefSeq" id="WP_043662661.1">
    <property type="nucleotide sequence ID" value="NZ_JSEG01000004.1"/>
</dbReference>
<dbReference type="InterPro" id="IPR013216">
    <property type="entry name" value="Methyltransf_11"/>
</dbReference>
<sequence>MVGPGKHDNRIYWNKVYEGINEIKPVYDLWLDKYKDILEKSIDTKIIDLGCGSGNNSIYLDERNYKVISCDYSKEGLNIVKRYIRNFEIVEMDLTEKFPFEDESTEVIIADLSLHYFDENTTKSILNEIKRILKYDGYLIARVNTIKDINFNAGNGEEIEKHFYLTKEGYKRFFDEEDIKNFFGVFEIHNMEETVMNRYGAEKKCFEIVCINKGKR</sequence>
<dbReference type="SUPFAM" id="SSF53335">
    <property type="entry name" value="S-adenosyl-L-methionine-dependent methyltransferases"/>
    <property type="match status" value="1"/>
</dbReference>
<feature type="domain" description="Methyltransferase type 11" evidence="1">
    <location>
        <begin position="48"/>
        <end position="140"/>
    </location>
</feature>
<organism evidence="2 3">
    <name type="scientific">Clostridium butyricum</name>
    <dbReference type="NCBI Taxonomy" id="1492"/>
    <lineage>
        <taxon>Bacteria</taxon>
        <taxon>Bacillati</taxon>
        <taxon>Bacillota</taxon>
        <taxon>Clostridia</taxon>
        <taxon>Eubacteriales</taxon>
        <taxon>Clostridiaceae</taxon>
        <taxon>Clostridium</taxon>
    </lineage>
</organism>
<accession>A0A2S7FBU1</accession>
<comment type="caution">
    <text evidence="2">The sequence shown here is derived from an EMBL/GenBank/DDBJ whole genome shotgun (WGS) entry which is preliminary data.</text>
</comment>
<evidence type="ECO:0000313" key="2">
    <source>
        <dbReference type="EMBL" id="PPV15437.1"/>
    </source>
</evidence>
<dbReference type="Gene3D" id="3.40.50.150">
    <property type="entry name" value="Vaccinia Virus protein VP39"/>
    <property type="match status" value="1"/>
</dbReference>
<dbReference type="Proteomes" id="UP000238081">
    <property type="component" value="Unassembled WGS sequence"/>
</dbReference>
<protein>
    <submittedName>
        <fullName evidence="2">Methyltransferase type 11</fullName>
    </submittedName>
</protein>
<dbReference type="GO" id="GO:0032259">
    <property type="term" value="P:methylation"/>
    <property type="evidence" value="ECO:0007669"/>
    <property type="project" value="UniProtKB-KW"/>
</dbReference>
<keyword evidence="2" id="KW-0489">Methyltransferase</keyword>
<evidence type="ECO:0000259" key="1">
    <source>
        <dbReference type="Pfam" id="PF08241"/>
    </source>
</evidence>
<evidence type="ECO:0000313" key="3">
    <source>
        <dbReference type="Proteomes" id="UP000238081"/>
    </source>
</evidence>
<keyword evidence="2" id="KW-0808">Transferase</keyword>
<dbReference type="PANTHER" id="PTHR43861">
    <property type="entry name" value="TRANS-ACONITATE 2-METHYLTRANSFERASE-RELATED"/>
    <property type="match status" value="1"/>
</dbReference>
<gene>
    <name evidence="2" type="ORF">AWN73_11705</name>
</gene>
<reference evidence="2 3" key="1">
    <citation type="submission" date="2016-01" db="EMBL/GenBank/DDBJ databases">
        <title>Characterization of the Clostridium difficile lineages that are prevalent in Hong Kong and China.</title>
        <authorList>
            <person name="Kwok J.S.-L."/>
            <person name="Lam W.-Y."/>
            <person name="Ip M."/>
            <person name="Chan T.-F."/>
            <person name="Hawkey P.M."/>
            <person name="Tsui S.K.-W."/>
        </authorList>
    </citation>
    <scope>NUCLEOTIDE SEQUENCE [LARGE SCALE GENOMIC DNA]</scope>
    <source>
        <strain evidence="2 3">300064</strain>
    </source>
</reference>
<dbReference type="CDD" id="cd02440">
    <property type="entry name" value="AdoMet_MTases"/>
    <property type="match status" value="1"/>
</dbReference>
<dbReference type="InterPro" id="IPR029063">
    <property type="entry name" value="SAM-dependent_MTases_sf"/>
</dbReference>
<dbReference type="EMBL" id="LRDH01000099">
    <property type="protein sequence ID" value="PPV15437.1"/>
    <property type="molecule type" value="Genomic_DNA"/>
</dbReference>
<dbReference type="Pfam" id="PF08241">
    <property type="entry name" value="Methyltransf_11"/>
    <property type="match status" value="1"/>
</dbReference>
<dbReference type="AlphaFoldDB" id="A0A2S7FBU1"/>
<proteinExistence type="predicted"/>